<evidence type="ECO:0000313" key="11">
    <source>
        <dbReference type="Proteomes" id="UP000411588"/>
    </source>
</evidence>
<accession>A0A031WE00</accession>
<dbReference type="Proteomes" id="UP000189137">
    <property type="component" value="Unassembled WGS sequence"/>
</dbReference>
<evidence type="ECO:0000313" key="4">
    <source>
        <dbReference type="EMBL" id="CDT17270.1"/>
    </source>
</evidence>
<evidence type="ECO:0000313" key="5">
    <source>
        <dbReference type="EMBL" id="HBH1544450.1"/>
    </source>
</evidence>
<protein>
    <submittedName>
        <fullName evidence="3 6">Firmicute plasmid replication protein</fullName>
    </submittedName>
    <submittedName>
        <fullName evidence="5">Replication/maintenance protein RepL</fullName>
    </submittedName>
</protein>
<evidence type="ECO:0000313" key="2">
    <source>
        <dbReference type="EMBL" id="CDS88050.1"/>
    </source>
</evidence>
<dbReference type="Proteomes" id="UP000878956">
    <property type="component" value="Unassembled WGS sequence"/>
</dbReference>
<feature type="domain" description="Plasmid replication protein RepL" evidence="1">
    <location>
        <begin position="25"/>
        <end position="129"/>
    </location>
</feature>
<proteinExistence type="predicted"/>
<dbReference type="GO" id="GO:0006260">
    <property type="term" value="P:DNA replication"/>
    <property type="evidence" value="ECO:0007669"/>
    <property type="project" value="InterPro"/>
</dbReference>
<evidence type="ECO:0000313" key="7">
    <source>
        <dbReference type="EMBL" id="VFD30551.1"/>
    </source>
</evidence>
<evidence type="ECO:0000259" key="1">
    <source>
        <dbReference type="Pfam" id="PF05732"/>
    </source>
</evidence>
<reference evidence="10 11" key="3">
    <citation type="submission" date="2019-02" db="EMBL/GenBank/DDBJ databases">
        <authorList>
            <consortium name="Pathogen Informatics"/>
        </authorList>
    </citation>
    <scope>NUCLEOTIDE SEQUENCE [LARGE SCALE GENOMIC DNA]</scope>
    <source>
        <strain evidence="8 10">078GUE027</strain>
        <strain evidence="7">Clo34</strain>
        <strain evidence="11">clo34</strain>
        <strain evidence="6 9">VRECD0157</strain>
    </source>
</reference>
<evidence type="ECO:0000313" key="8">
    <source>
        <dbReference type="EMBL" id="VFD52662.1"/>
    </source>
</evidence>
<dbReference type="EMBL" id="LK932403">
    <property type="protein sequence ID" value="CDS88180.1"/>
    <property type="molecule type" value="Genomic_DNA"/>
</dbReference>
<evidence type="ECO:0000313" key="3">
    <source>
        <dbReference type="EMBL" id="CDS88180.1"/>
    </source>
</evidence>
<dbReference type="EMBL" id="CAADAT010000001">
    <property type="protein sequence ID" value="VFD52662.1"/>
    <property type="molecule type" value="Genomic_DNA"/>
</dbReference>
<reference evidence="5" key="4">
    <citation type="submission" date="2021-06" db="EMBL/GenBank/DDBJ databases">
        <authorList>
            <consortium name="NCBI Pathogen Detection Project"/>
        </authorList>
    </citation>
    <scope>NUCLEOTIDE SEQUENCE</scope>
    <source>
        <strain evidence="5">HN1000</strain>
    </source>
</reference>
<dbReference type="Proteomes" id="UP000346772">
    <property type="component" value="Unassembled WGS sequence"/>
</dbReference>
<name>A0A031WE00_CLODI</name>
<reference evidence="2" key="1">
    <citation type="submission" date="2014-07" db="EMBL/GenBank/DDBJ databases">
        <authorList>
            <person name="Monot Marc"/>
        </authorList>
    </citation>
    <scope>NUCLEOTIDE SEQUENCE</scope>
    <source>
        <strain evidence="4">7032989</strain>
        <strain evidence="3">7032994</strain>
    </source>
</reference>
<organism evidence="2">
    <name type="scientific">Clostridioides difficile</name>
    <name type="common">Peptoclostridium difficile</name>
    <dbReference type="NCBI Taxonomy" id="1496"/>
    <lineage>
        <taxon>Bacteria</taxon>
        <taxon>Bacillati</taxon>
        <taxon>Bacillota</taxon>
        <taxon>Clostridia</taxon>
        <taxon>Peptostreptococcales</taxon>
        <taxon>Peptostreptococcaceae</taxon>
        <taxon>Clostridioides</taxon>
    </lineage>
</organism>
<sequence>MDKTLKKDLNQEYTESKSLVMNKSKYMNVCFKNYIKVVEGMYTKRDLIPLKLINSMDKNNKIRKTLYELSCEFEYPKTSLSSLFTELKKMDFLQRVKNGEYMINPHIAYKGSRADKESLLAEYNQIKRPNKVSK</sequence>
<dbReference type="InterPro" id="IPR008813">
    <property type="entry name" value="Plasmid_replication_RepL"/>
</dbReference>
<dbReference type="EMBL" id="LK932994">
    <property type="protein sequence ID" value="CDT17270.1"/>
    <property type="molecule type" value="Genomic_DNA"/>
</dbReference>
<dbReference type="EMBL" id="FUPS01000002">
    <property type="protein sequence ID" value="SJR94003.1"/>
    <property type="molecule type" value="Genomic_DNA"/>
</dbReference>
<dbReference type="Proteomes" id="UP000411588">
    <property type="component" value="Unassembled WGS sequence"/>
</dbReference>
<evidence type="ECO:0000313" key="6">
    <source>
        <dbReference type="EMBL" id="SJR94003.1"/>
    </source>
</evidence>
<dbReference type="EMBL" id="DAEPXK010000083">
    <property type="protein sequence ID" value="HBH1544450.1"/>
    <property type="molecule type" value="Genomic_DNA"/>
</dbReference>
<gene>
    <name evidence="4" type="ORF">BN1095_330397</name>
    <name evidence="2" type="ORF">BN1096_630168</name>
    <name evidence="3" type="ORF">BN1097_640031</name>
    <name evidence="5" type="ORF">KRM00_004001</name>
    <name evidence="7" type="ORF">SAMEA1402399_01087</name>
    <name evidence="8" type="ORF">SAMEA1710456_00060</name>
    <name evidence="6" type="ORF">SAMEA3375112_00759</name>
</gene>
<dbReference type="RefSeq" id="WP_003424231.1">
    <property type="nucleotide sequence ID" value="NZ_AP031492.1"/>
</dbReference>
<reference evidence="5" key="2">
    <citation type="journal article" date="2018" name="Genome Biol.">
        <title>SKESA: strategic k-mer extension for scrupulous assemblies.</title>
        <authorList>
            <person name="Souvorov A."/>
            <person name="Agarwala R."/>
            <person name="Lipman D.J."/>
        </authorList>
    </citation>
    <scope>NUCLEOTIDE SEQUENCE</scope>
    <source>
        <strain evidence="5">HN1000</strain>
    </source>
</reference>
<evidence type="ECO:0000313" key="9">
    <source>
        <dbReference type="Proteomes" id="UP000189137"/>
    </source>
</evidence>
<dbReference type="EMBL" id="LK932517">
    <property type="protein sequence ID" value="CDS88050.1"/>
    <property type="molecule type" value="Genomic_DNA"/>
</dbReference>
<dbReference type="GO" id="GO:0006276">
    <property type="term" value="P:plasmid maintenance"/>
    <property type="evidence" value="ECO:0007669"/>
    <property type="project" value="InterPro"/>
</dbReference>
<dbReference type="Pfam" id="PF05732">
    <property type="entry name" value="RepL"/>
    <property type="match status" value="1"/>
</dbReference>
<dbReference type="EMBL" id="CAADAN010000003">
    <property type="protein sequence ID" value="VFD30551.1"/>
    <property type="molecule type" value="Genomic_DNA"/>
</dbReference>
<dbReference type="PATRIC" id="fig|1496.1371.peg.792"/>
<dbReference type="AlphaFoldDB" id="A0A031WE00"/>
<evidence type="ECO:0000313" key="10">
    <source>
        <dbReference type="Proteomes" id="UP000346772"/>
    </source>
</evidence>